<organism evidence="1 2">
    <name type="scientific">Leucogyrophana mollusca</name>
    <dbReference type="NCBI Taxonomy" id="85980"/>
    <lineage>
        <taxon>Eukaryota</taxon>
        <taxon>Fungi</taxon>
        <taxon>Dikarya</taxon>
        <taxon>Basidiomycota</taxon>
        <taxon>Agaricomycotina</taxon>
        <taxon>Agaricomycetes</taxon>
        <taxon>Agaricomycetidae</taxon>
        <taxon>Boletales</taxon>
        <taxon>Boletales incertae sedis</taxon>
        <taxon>Leucogyrophana</taxon>
    </lineage>
</organism>
<reference evidence="1" key="1">
    <citation type="journal article" date="2021" name="New Phytol.">
        <title>Evolutionary innovations through gain and loss of genes in the ectomycorrhizal Boletales.</title>
        <authorList>
            <person name="Wu G."/>
            <person name="Miyauchi S."/>
            <person name="Morin E."/>
            <person name="Kuo A."/>
            <person name="Drula E."/>
            <person name="Varga T."/>
            <person name="Kohler A."/>
            <person name="Feng B."/>
            <person name="Cao Y."/>
            <person name="Lipzen A."/>
            <person name="Daum C."/>
            <person name="Hundley H."/>
            <person name="Pangilinan J."/>
            <person name="Johnson J."/>
            <person name="Barry K."/>
            <person name="LaButti K."/>
            <person name="Ng V."/>
            <person name="Ahrendt S."/>
            <person name="Min B."/>
            <person name="Choi I.G."/>
            <person name="Park H."/>
            <person name="Plett J.M."/>
            <person name="Magnuson J."/>
            <person name="Spatafora J.W."/>
            <person name="Nagy L.G."/>
            <person name="Henrissat B."/>
            <person name="Grigoriev I.V."/>
            <person name="Yang Z.L."/>
            <person name="Xu J."/>
            <person name="Martin F.M."/>
        </authorList>
    </citation>
    <scope>NUCLEOTIDE SEQUENCE</scope>
    <source>
        <strain evidence="1">KUC20120723A-06</strain>
    </source>
</reference>
<accession>A0ACB8BKN4</accession>
<proteinExistence type="predicted"/>
<evidence type="ECO:0000313" key="1">
    <source>
        <dbReference type="EMBL" id="KAH7926062.1"/>
    </source>
</evidence>
<evidence type="ECO:0000313" key="2">
    <source>
        <dbReference type="Proteomes" id="UP000790709"/>
    </source>
</evidence>
<protein>
    <submittedName>
        <fullName evidence="1">Glutathione S-transferase</fullName>
    </submittedName>
</protein>
<dbReference type="Proteomes" id="UP000790709">
    <property type="component" value="Unassembled WGS sequence"/>
</dbReference>
<keyword evidence="2" id="KW-1185">Reference proteome</keyword>
<name>A0ACB8BKN4_9AGAM</name>
<comment type="caution">
    <text evidence="1">The sequence shown here is derived from an EMBL/GenBank/DDBJ whole genome shotgun (WGS) entry which is preliminary data.</text>
</comment>
<sequence>MVLKLYGLSISTKTRSVAQVCKELNVPYELVVVDIRNGEQKLPKHTQNQPFGQVPYIDDDGFVLYESRAIARYLAKKYAGQGTPGLIPINDPKAEAQFECAASIEAFNFDPFAYGVAWEKVFKLRRGLQTDEARMAEMLATLNTKLDAYEVILAKQTYLAGDNVTLADFFHLPLGTMLEGPGFELDIFSKRPNVSRWWKAISTRPSWLAVKDGA</sequence>
<gene>
    <name evidence="1" type="ORF">BV22DRAFT_1009903</name>
</gene>
<dbReference type="EMBL" id="MU266389">
    <property type="protein sequence ID" value="KAH7926062.1"/>
    <property type="molecule type" value="Genomic_DNA"/>
</dbReference>